<protein>
    <submittedName>
        <fullName evidence="2">Uncharacterized protein</fullName>
    </submittedName>
</protein>
<evidence type="ECO:0000256" key="1">
    <source>
        <dbReference type="SAM" id="MobiDB-lite"/>
    </source>
</evidence>
<accession>A0A6J4JMK1</accession>
<feature type="region of interest" description="Disordered" evidence="1">
    <location>
        <begin position="1"/>
        <end position="76"/>
    </location>
</feature>
<name>A0A6J4JMK1_9PROT</name>
<dbReference type="EMBL" id="CADCTD010000170">
    <property type="protein sequence ID" value="CAA9282314.1"/>
    <property type="molecule type" value="Genomic_DNA"/>
</dbReference>
<feature type="non-terminal residue" evidence="2">
    <location>
        <position position="76"/>
    </location>
</feature>
<feature type="compositionally biased region" description="Pro residues" evidence="1">
    <location>
        <begin position="65"/>
        <end position="76"/>
    </location>
</feature>
<feature type="compositionally biased region" description="Low complexity" evidence="1">
    <location>
        <begin position="50"/>
        <end position="64"/>
    </location>
</feature>
<feature type="compositionally biased region" description="Basic residues" evidence="1">
    <location>
        <begin position="36"/>
        <end position="48"/>
    </location>
</feature>
<sequence>ACRVQASRNRGRARISRPISSSPHALLCRGGVPADRRHRSRAPCRPRRFQPAGSGRRGGRASPAHPAPPAQRPPAL</sequence>
<dbReference type="AlphaFoldDB" id="A0A6J4JMK1"/>
<organism evidence="2">
    <name type="scientific">uncultured Craurococcus sp</name>
    <dbReference type="NCBI Taxonomy" id="1135998"/>
    <lineage>
        <taxon>Bacteria</taxon>
        <taxon>Pseudomonadati</taxon>
        <taxon>Pseudomonadota</taxon>
        <taxon>Alphaproteobacteria</taxon>
        <taxon>Acetobacterales</taxon>
        <taxon>Acetobacteraceae</taxon>
        <taxon>Craurococcus</taxon>
        <taxon>environmental samples</taxon>
    </lineage>
</organism>
<proteinExistence type="predicted"/>
<feature type="non-terminal residue" evidence="2">
    <location>
        <position position="1"/>
    </location>
</feature>
<gene>
    <name evidence="2" type="ORF">AVDCRST_MAG27-4183</name>
</gene>
<evidence type="ECO:0000313" key="2">
    <source>
        <dbReference type="EMBL" id="CAA9282314.1"/>
    </source>
</evidence>
<reference evidence="2" key="1">
    <citation type="submission" date="2020-02" db="EMBL/GenBank/DDBJ databases">
        <authorList>
            <person name="Meier V. D."/>
        </authorList>
    </citation>
    <scope>NUCLEOTIDE SEQUENCE</scope>
    <source>
        <strain evidence="2">AVDCRST_MAG27</strain>
    </source>
</reference>